<dbReference type="InterPro" id="IPR010998">
    <property type="entry name" value="Integrase_recombinase_N"/>
</dbReference>
<reference evidence="3" key="1">
    <citation type="submission" date="2022-11" db="EMBL/GenBank/DDBJ databases">
        <title>Centuries of genome instability and evolution in soft-shell clam transmissible cancer (bioRxiv).</title>
        <authorList>
            <person name="Hart S.F.M."/>
            <person name="Yonemitsu M.A."/>
            <person name="Giersch R.M."/>
            <person name="Beal B.F."/>
            <person name="Arriagada G."/>
            <person name="Davis B.W."/>
            <person name="Ostrander E.A."/>
            <person name="Goff S.P."/>
            <person name="Metzger M.J."/>
        </authorList>
    </citation>
    <scope>NUCLEOTIDE SEQUENCE</scope>
    <source>
        <strain evidence="3">MELC-2E11</strain>
        <tissue evidence="3">Siphon/mantle</tissue>
    </source>
</reference>
<dbReference type="Gene3D" id="1.10.443.10">
    <property type="entry name" value="Intergrase catalytic core"/>
    <property type="match status" value="1"/>
</dbReference>
<evidence type="ECO:0000256" key="1">
    <source>
        <dbReference type="ARBA" id="ARBA00023125"/>
    </source>
</evidence>
<proteinExistence type="predicted"/>
<dbReference type="PANTHER" id="PTHR33050">
    <property type="entry name" value="REVERSE TRANSCRIPTASE DOMAIN-CONTAINING PROTEIN"/>
    <property type="match status" value="1"/>
</dbReference>
<dbReference type="CDD" id="cd09275">
    <property type="entry name" value="RNase_HI_RT_DIRS1"/>
    <property type="match status" value="1"/>
</dbReference>
<evidence type="ECO:0000313" key="4">
    <source>
        <dbReference type="Proteomes" id="UP001164746"/>
    </source>
</evidence>
<dbReference type="EMBL" id="CP111022">
    <property type="protein sequence ID" value="WAR20010.1"/>
    <property type="molecule type" value="Genomic_DNA"/>
</dbReference>
<dbReference type="SUPFAM" id="SSF47823">
    <property type="entry name" value="lambda integrase-like, N-terminal domain"/>
    <property type="match status" value="1"/>
</dbReference>
<accession>A0ABY7FD42</accession>
<keyword evidence="1" id="KW-0238">DNA-binding</keyword>
<dbReference type="SUPFAM" id="SSF56672">
    <property type="entry name" value="DNA/RNA polymerases"/>
    <property type="match status" value="1"/>
</dbReference>
<dbReference type="PANTHER" id="PTHR33050:SF7">
    <property type="entry name" value="RIBONUCLEASE H"/>
    <property type="match status" value="1"/>
</dbReference>
<dbReference type="InterPro" id="IPR043502">
    <property type="entry name" value="DNA/RNA_pol_sf"/>
</dbReference>
<protein>
    <recommendedName>
        <fullName evidence="5">Tyr recombinase domain-containing protein</fullName>
    </recommendedName>
</protein>
<sequence>MNQDKLICSRNTEIITDTLESLGFVLNREKSVLKPCQQILFFGFILDSVEFKVYLTERKIQKILLKAKILLSEGVVVIRDLASFIGLIVNAFYAVFEAKLHFRDLERNKIKGLEGSMDFDKKVQLSDSSILELKWWHNNVETKHGKLIRPMPVHVICRTDASFLGYGGIDLSSEMHTNGRWTSEAINYLELLAIFYALQALYYDVNNTHIEIQSDNTTAVSYISEFGGMASSDMDVLAKSIWMWCIERNIHLSATHIPGKSNTADYYSRNFSSSTEWMLKMDIFERICLHFFRPDINLFASRLNKRVNKFVSWFPEPGASFTDAFSVSWQNMSPYVFPPFNIVGKVINKIIQDKVDECIIIFPFWCAQSWFTMILENMCSFPATKTPGPIDISPQQRGTSFREEASTHRSNSIREALQGRGLSGELADFIIKSWSTGTRKQYQHAWRHWGIWNDIRCSSAFQTSETVVLTYLFYLHKSGKSYSVINTHKAMLLCTLPFFGNSWCKNTDFIPRFMRSVFISKPPKPRYIAMWDVSIVLRFLESLGKNSDLSLKILTFKTVALVSLAIAPRAQTLISLCLNNMIVEKDAIVFMISDILKTTAHGDSFSVRIEHFRNESLCAMHTLLDYIEATKKVRLSNSLFISYVTFKKVTTSTIARWLKLTLSLAGIDTAVFKAHSFRGAATSAAFNRGCSLKPILKTANWKSDKNFRKFYYRQCLRKQDISFSNALFTL</sequence>
<dbReference type="Gene3D" id="1.10.150.130">
    <property type="match status" value="1"/>
</dbReference>
<keyword evidence="4" id="KW-1185">Reference proteome</keyword>
<dbReference type="Proteomes" id="UP001164746">
    <property type="component" value="Chromosome 11"/>
</dbReference>
<evidence type="ECO:0008006" key="5">
    <source>
        <dbReference type="Google" id="ProtNLM"/>
    </source>
</evidence>
<dbReference type="InterPro" id="IPR052055">
    <property type="entry name" value="Hepadnavirus_pol/RT"/>
</dbReference>
<organism evidence="3 4">
    <name type="scientific">Mya arenaria</name>
    <name type="common">Soft-shell clam</name>
    <dbReference type="NCBI Taxonomy" id="6604"/>
    <lineage>
        <taxon>Eukaryota</taxon>
        <taxon>Metazoa</taxon>
        <taxon>Spiralia</taxon>
        <taxon>Lophotrochozoa</taxon>
        <taxon>Mollusca</taxon>
        <taxon>Bivalvia</taxon>
        <taxon>Autobranchia</taxon>
        <taxon>Heteroconchia</taxon>
        <taxon>Euheterodonta</taxon>
        <taxon>Imparidentia</taxon>
        <taxon>Neoheterodontei</taxon>
        <taxon>Myida</taxon>
        <taxon>Myoidea</taxon>
        <taxon>Myidae</taxon>
        <taxon>Mya</taxon>
    </lineage>
</organism>
<evidence type="ECO:0000313" key="3">
    <source>
        <dbReference type="EMBL" id="WAR20010.1"/>
    </source>
</evidence>
<dbReference type="InterPro" id="IPR013762">
    <property type="entry name" value="Integrase-like_cat_sf"/>
</dbReference>
<evidence type="ECO:0000256" key="2">
    <source>
        <dbReference type="ARBA" id="ARBA00023172"/>
    </source>
</evidence>
<keyword evidence="2" id="KW-0233">DNA recombination</keyword>
<dbReference type="SUPFAM" id="SSF56349">
    <property type="entry name" value="DNA breaking-rejoining enzymes"/>
    <property type="match status" value="1"/>
</dbReference>
<dbReference type="InterPro" id="IPR011010">
    <property type="entry name" value="DNA_brk_join_enz"/>
</dbReference>
<gene>
    <name evidence="3" type="ORF">MAR_001848</name>
</gene>
<name>A0ABY7FD42_MYAAR</name>